<keyword evidence="2" id="KW-1185">Reference proteome</keyword>
<dbReference type="Proteomes" id="UP000193450">
    <property type="component" value="Chromosome"/>
</dbReference>
<dbReference type="RefSeq" id="WP_085760217.1">
    <property type="nucleotide sequence ID" value="NZ_CP019343.1"/>
</dbReference>
<name>A0A1X9NG55_9GAMM</name>
<sequence length="170" mass="19335">MSGSKASEDTFLSLKGEVLKEVSSVRFLLDIGRPEDFSFTYCLCSYLLFEGLAPVKLHFSDADKGNSVFAENVSVDEFNQRYSGFSGRVFCEDFFEYSGLRVEDVFIFRGDDNNDILSVTLFLEYGLELHLVSFAHLTRRPYYGALFTDQTVFVFSRGRVPVTRVNKAAY</sequence>
<dbReference type="EMBL" id="CP019343">
    <property type="protein sequence ID" value="ARN76014.1"/>
    <property type="molecule type" value="Genomic_DNA"/>
</dbReference>
<dbReference type="AlphaFoldDB" id="A0A1X9NG55"/>
<evidence type="ECO:0000313" key="2">
    <source>
        <dbReference type="Proteomes" id="UP000193450"/>
    </source>
</evidence>
<dbReference type="KEGG" id="osg:BST96_19095"/>
<organism evidence="1 2">
    <name type="scientific">Oceanicoccus sagamiensis</name>
    <dbReference type="NCBI Taxonomy" id="716816"/>
    <lineage>
        <taxon>Bacteria</taxon>
        <taxon>Pseudomonadati</taxon>
        <taxon>Pseudomonadota</taxon>
        <taxon>Gammaproteobacteria</taxon>
        <taxon>Cellvibrionales</taxon>
        <taxon>Spongiibacteraceae</taxon>
        <taxon>Oceanicoccus</taxon>
    </lineage>
</organism>
<protein>
    <submittedName>
        <fullName evidence="1">Uncharacterized protein</fullName>
    </submittedName>
</protein>
<evidence type="ECO:0000313" key="1">
    <source>
        <dbReference type="EMBL" id="ARN76014.1"/>
    </source>
</evidence>
<accession>A0A1X9NG55</accession>
<proteinExistence type="predicted"/>
<gene>
    <name evidence="1" type="ORF">BST96_19095</name>
</gene>
<reference evidence="1 2" key="1">
    <citation type="submission" date="2016-11" db="EMBL/GenBank/DDBJ databases">
        <title>Trade-off between light-utilization and light-protection in marine flavobacteria.</title>
        <authorList>
            <person name="Kumagai Y."/>
        </authorList>
    </citation>
    <scope>NUCLEOTIDE SEQUENCE [LARGE SCALE GENOMIC DNA]</scope>
    <source>
        <strain evidence="1 2">NBRC 107125</strain>
    </source>
</reference>